<feature type="transmembrane region" description="Helical" evidence="19">
    <location>
        <begin position="183"/>
        <end position="201"/>
    </location>
</feature>
<keyword evidence="10 19" id="KW-0812">Transmembrane</keyword>
<feature type="transmembrane region" description="Helical" evidence="19">
    <location>
        <begin position="235"/>
        <end position="258"/>
    </location>
</feature>
<evidence type="ECO:0000256" key="12">
    <source>
        <dbReference type="ARBA" id="ARBA00022989"/>
    </source>
</evidence>
<keyword evidence="7 19" id="KW-1003">Cell membrane</keyword>
<dbReference type="EMBL" id="QSKF01000001">
    <property type="protein sequence ID" value="RHE42121.1"/>
    <property type="molecule type" value="Genomic_DNA"/>
</dbReference>
<keyword evidence="12 19" id="KW-1133">Transmembrane helix</keyword>
<dbReference type="GO" id="GO:0005886">
    <property type="term" value="C:plasma membrane"/>
    <property type="evidence" value="ECO:0007669"/>
    <property type="project" value="UniProtKB-SubCell"/>
</dbReference>
<feature type="transmembrane region" description="Helical" evidence="19">
    <location>
        <begin position="107"/>
        <end position="128"/>
    </location>
</feature>
<comment type="catalytic activity">
    <reaction evidence="18 19">
        <text>alpha-ribazole 5'-phosphate + adenosylcob(III)inamide-GDP = adenosylcob(III)alamin 5'-phosphate + GMP + H(+)</text>
        <dbReference type="Rhea" id="RHEA:23560"/>
        <dbReference type="ChEBI" id="CHEBI:15378"/>
        <dbReference type="ChEBI" id="CHEBI:57918"/>
        <dbReference type="ChEBI" id="CHEBI:58115"/>
        <dbReference type="ChEBI" id="CHEBI:60487"/>
        <dbReference type="ChEBI" id="CHEBI:60493"/>
        <dbReference type="EC" id="2.7.8.26"/>
    </reaction>
</comment>
<dbReference type="EC" id="2.7.8.26" evidence="5 19"/>
<feature type="transmembrane region" description="Helical" evidence="19">
    <location>
        <begin position="207"/>
        <end position="223"/>
    </location>
</feature>
<dbReference type="PANTHER" id="PTHR34148:SF1">
    <property type="entry name" value="ADENOSYLCOBINAMIDE-GDP RIBAZOLETRANSFERASE"/>
    <property type="match status" value="1"/>
</dbReference>
<keyword evidence="13 19" id="KW-0472">Membrane</keyword>
<comment type="similarity">
    <text evidence="4 19">Belongs to the CobS family.</text>
</comment>
<evidence type="ECO:0000256" key="2">
    <source>
        <dbReference type="ARBA" id="ARBA00004651"/>
    </source>
</evidence>
<dbReference type="InterPro" id="IPR003805">
    <property type="entry name" value="CobS"/>
</dbReference>
<evidence type="ECO:0000313" key="21">
    <source>
        <dbReference type="Proteomes" id="UP000283745"/>
    </source>
</evidence>
<sequence length="260" mass="29131">MKSLWNSFKIAFSMFSKIPMPQAEWTEENMKYMLCFFPFIGTAIGIVLLAAEWICRYLGFGNSFTAMVLVLVPVILTGGIHIDGLLDTSDALSSWRDREKRLEILKDSHAGAFAVITACVYFFVLFGTMMQITEADNRPAMYLLACDYMVSRCLSGLGVITLPKANASGTVAEFSRKAEDKKVRNTLVIYLVILTAVMTWIQPVWGASMFVTALLVFAFYRYKAMKYFGGTTGDLSGYFLCLCEAWMPLVLAVVMVIYKV</sequence>
<evidence type="ECO:0000256" key="6">
    <source>
        <dbReference type="ARBA" id="ARBA00015850"/>
    </source>
</evidence>
<evidence type="ECO:0000256" key="3">
    <source>
        <dbReference type="ARBA" id="ARBA00004663"/>
    </source>
</evidence>
<dbReference type="HAMAP" id="MF_00719">
    <property type="entry name" value="CobS"/>
    <property type="match status" value="1"/>
</dbReference>
<dbReference type="GO" id="GO:0051073">
    <property type="term" value="F:adenosylcobinamide-GDP ribazoletransferase activity"/>
    <property type="evidence" value="ECO:0007669"/>
    <property type="project" value="UniProtKB-UniRule"/>
</dbReference>
<evidence type="ECO:0000256" key="11">
    <source>
        <dbReference type="ARBA" id="ARBA00022842"/>
    </source>
</evidence>
<evidence type="ECO:0000256" key="15">
    <source>
        <dbReference type="ARBA" id="ARBA00032605"/>
    </source>
</evidence>
<dbReference type="PANTHER" id="PTHR34148">
    <property type="entry name" value="ADENOSYLCOBINAMIDE-GDP RIBAZOLETRANSFERASE"/>
    <property type="match status" value="1"/>
</dbReference>
<evidence type="ECO:0000256" key="18">
    <source>
        <dbReference type="ARBA" id="ARBA00049504"/>
    </source>
</evidence>
<evidence type="ECO:0000256" key="19">
    <source>
        <dbReference type="HAMAP-Rule" id="MF_00719"/>
    </source>
</evidence>
<dbReference type="GO" id="GO:0009236">
    <property type="term" value="P:cobalamin biosynthetic process"/>
    <property type="evidence" value="ECO:0007669"/>
    <property type="project" value="UniProtKB-UniRule"/>
</dbReference>
<proteinExistence type="inferred from homology"/>
<feature type="transmembrane region" description="Helical" evidence="19">
    <location>
        <begin position="140"/>
        <end position="162"/>
    </location>
</feature>
<evidence type="ECO:0000256" key="9">
    <source>
        <dbReference type="ARBA" id="ARBA00022679"/>
    </source>
</evidence>
<comment type="function">
    <text evidence="14 19">Joins adenosylcobinamide-GDP and alpha-ribazole to generate adenosylcobalamin (Ado-cobalamin). Also synthesizes adenosylcobalamin 5'-phosphate from adenosylcobinamide-GDP and alpha-ribazole 5'-phosphate.</text>
</comment>
<evidence type="ECO:0000313" key="20">
    <source>
        <dbReference type="EMBL" id="RHE42121.1"/>
    </source>
</evidence>
<dbReference type="Pfam" id="PF02654">
    <property type="entry name" value="CobS"/>
    <property type="match status" value="1"/>
</dbReference>
<protein>
    <recommendedName>
        <fullName evidence="6 19">Adenosylcobinamide-GDP ribazoletransferase</fullName>
        <ecNumber evidence="5 19">2.7.8.26</ecNumber>
    </recommendedName>
    <alternativeName>
        <fullName evidence="16 19">Cobalamin synthase</fullName>
    </alternativeName>
    <alternativeName>
        <fullName evidence="15 19">Cobalamin-5'-phosphate synthase</fullName>
    </alternativeName>
</protein>
<name>A0A414EN00_9FIRM</name>
<keyword evidence="11 19" id="KW-0460">Magnesium</keyword>
<dbReference type="Proteomes" id="UP000283745">
    <property type="component" value="Unassembled WGS sequence"/>
</dbReference>
<feature type="transmembrane region" description="Helical" evidence="19">
    <location>
        <begin position="32"/>
        <end position="54"/>
    </location>
</feature>
<evidence type="ECO:0000256" key="10">
    <source>
        <dbReference type="ARBA" id="ARBA00022692"/>
    </source>
</evidence>
<evidence type="ECO:0000256" key="7">
    <source>
        <dbReference type="ARBA" id="ARBA00022475"/>
    </source>
</evidence>
<dbReference type="AlphaFoldDB" id="A0A414EN00"/>
<evidence type="ECO:0000256" key="13">
    <source>
        <dbReference type="ARBA" id="ARBA00023136"/>
    </source>
</evidence>
<dbReference type="NCBIfam" id="TIGR00317">
    <property type="entry name" value="cobS"/>
    <property type="match status" value="1"/>
</dbReference>
<comment type="subcellular location">
    <subcellularLocation>
        <location evidence="2 19">Cell membrane</location>
        <topology evidence="2 19">Multi-pass membrane protein</topology>
    </subcellularLocation>
</comment>
<gene>
    <name evidence="19 20" type="primary">cobS</name>
    <name evidence="20" type="ORF">DW740_02120</name>
</gene>
<reference evidence="20 21" key="1">
    <citation type="submission" date="2018-08" db="EMBL/GenBank/DDBJ databases">
        <title>A genome reference for cultivated species of the human gut microbiota.</title>
        <authorList>
            <person name="Zou Y."/>
            <person name="Xue W."/>
            <person name="Luo G."/>
        </authorList>
    </citation>
    <scope>NUCLEOTIDE SEQUENCE [LARGE SCALE GENOMIC DNA]</scope>
    <source>
        <strain evidence="20 21">AM28-23</strain>
    </source>
</reference>
<organism evidence="20 21">
    <name type="scientific">Blautia obeum</name>
    <dbReference type="NCBI Taxonomy" id="40520"/>
    <lineage>
        <taxon>Bacteria</taxon>
        <taxon>Bacillati</taxon>
        <taxon>Bacillota</taxon>
        <taxon>Clostridia</taxon>
        <taxon>Lachnospirales</taxon>
        <taxon>Lachnospiraceae</taxon>
        <taxon>Blautia</taxon>
    </lineage>
</organism>
<comment type="catalytic activity">
    <reaction evidence="17 19">
        <text>alpha-ribazole + adenosylcob(III)inamide-GDP = adenosylcob(III)alamin + GMP + H(+)</text>
        <dbReference type="Rhea" id="RHEA:16049"/>
        <dbReference type="ChEBI" id="CHEBI:10329"/>
        <dbReference type="ChEBI" id="CHEBI:15378"/>
        <dbReference type="ChEBI" id="CHEBI:18408"/>
        <dbReference type="ChEBI" id="CHEBI:58115"/>
        <dbReference type="ChEBI" id="CHEBI:60487"/>
        <dbReference type="EC" id="2.7.8.26"/>
    </reaction>
</comment>
<keyword evidence="9 19" id="KW-0808">Transferase</keyword>
<evidence type="ECO:0000256" key="4">
    <source>
        <dbReference type="ARBA" id="ARBA00010561"/>
    </source>
</evidence>
<evidence type="ECO:0000256" key="16">
    <source>
        <dbReference type="ARBA" id="ARBA00032853"/>
    </source>
</evidence>
<evidence type="ECO:0000256" key="1">
    <source>
        <dbReference type="ARBA" id="ARBA00001946"/>
    </source>
</evidence>
<comment type="cofactor">
    <cofactor evidence="1 19">
        <name>Mg(2+)</name>
        <dbReference type="ChEBI" id="CHEBI:18420"/>
    </cofactor>
</comment>
<evidence type="ECO:0000256" key="17">
    <source>
        <dbReference type="ARBA" id="ARBA00048623"/>
    </source>
</evidence>
<evidence type="ECO:0000256" key="5">
    <source>
        <dbReference type="ARBA" id="ARBA00013200"/>
    </source>
</evidence>
<comment type="pathway">
    <text evidence="3 19">Cofactor biosynthesis; adenosylcobalamin biosynthesis; adenosylcobalamin from cob(II)yrinate a,c-diamide: step 7/7.</text>
</comment>
<comment type="caution">
    <text evidence="20">The sequence shown here is derived from an EMBL/GenBank/DDBJ whole genome shotgun (WGS) entry which is preliminary data.</text>
</comment>
<dbReference type="RefSeq" id="WP_015543060.1">
    <property type="nucleotide sequence ID" value="NZ_CABJFK010000001.1"/>
</dbReference>
<dbReference type="GO" id="GO:0008818">
    <property type="term" value="F:cobalamin 5'-phosphate synthase activity"/>
    <property type="evidence" value="ECO:0007669"/>
    <property type="project" value="UniProtKB-UniRule"/>
</dbReference>
<evidence type="ECO:0000256" key="14">
    <source>
        <dbReference type="ARBA" id="ARBA00025228"/>
    </source>
</evidence>
<dbReference type="UniPathway" id="UPA00148">
    <property type="reaction ID" value="UER00238"/>
</dbReference>
<feature type="transmembrane region" description="Helical" evidence="19">
    <location>
        <begin position="66"/>
        <end position="86"/>
    </location>
</feature>
<evidence type="ECO:0000256" key="8">
    <source>
        <dbReference type="ARBA" id="ARBA00022573"/>
    </source>
</evidence>
<accession>A0A414EN00</accession>
<keyword evidence="8 19" id="KW-0169">Cobalamin biosynthesis</keyword>